<protein>
    <recommendedName>
        <fullName evidence="11">Cytochrome P450</fullName>
    </recommendedName>
</protein>
<evidence type="ECO:0000256" key="9">
    <source>
        <dbReference type="SAM" id="Phobius"/>
    </source>
</evidence>
<keyword evidence="7 8" id="KW-0349">Heme</keyword>
<dbReference type="AlphaFoldDB" id="A0A0L8HI14"/>
<dbReference type="PANTHER" id="PTHR24300">
    <property type="entry name" value="CYTOCHROME P450 508A4-RELATED"/>
    <property type="match status" value="1"/>
</dbReference>
<dbReference type="PANTHER" id="PTHR24300:SF417">
    <property type="entry name" value="CYTOCHROME P450 508B1-RELATED"/>
    <property type="match status" value="1"/>
</dbReference>
<evidence type="ECO:0000256" key="2">
    <source>
        <dbReference type="ARBA" id="ARBA00010617"/>
    </source>
</evidence>
<name>A0A0L8HI14_OCTBM</name>
<dbReference type="GO" id="GO:0016705">
    <property type="term" value="F:oxidoreductase activity, acting on paired donors, with incorporation or reduction of molecular oxygen"/>
    <property type="evidence" value="ECO:0007669"/>
    <property type="project" value="InterPro"/>
</dbReference>
<dbReference type="PROSITE" id="PS00086">
    <property type="entry name" value="CYTOCHROME_P450"/>
    <property type="match status" value="1"/>
</dbReference>
<comment type="cofactor">
    <cofactor evidence="1 7">
        <name>heme</name>
        <dbReference type="ChEBI" id="CHEBI:30413"/>
    </cofactor>
</comment>
<keyword evidence="3 7" id="KW-0479">Metal-binding</keyword>
<keyword evidence="4 8" id="KW-0560">Oxidoreductase</keyword>
<evidence type="ECO:0000256" key="6">
    <source>
        <dbReference type="ARBA" id="ARBA00023033"/>
    </source>
</evidence>
<dbReference type="InterPro" id="IPR017972">
    <property type="entry name" value="Cyt_P450_CS"/>
</dbReference>
<comment type="similarity">
    <text evidence="2 8">Belongs to the cytochrome P450 family.</text>
</comment>
<reference evidence="10" key="1">
    <citation type="submission" date="2015-07" db="EMBL/GenBank/DDBJ databases">
        <title>MeaNS - Measles Nucleotide Surveillance Program.</title>
        <authorList>
            <person name="Tran T."/>
            <person name="Druce J."/>
        </authorList>
    </citation>
    <scope>NUCLEOTIDE SEQUENCE</scope>
    <source>
        <strain evidence="10">UCB-OBI-ISO-001</strain>
        <tissue evidence="10">Gonad</tissue>
    </source>
</reference>
<dbReference type="FunFam" id="1.10.630.10:FF:000036">
    <property type="entry name" value="CYtochrome P450 family"/>
    <property type="match status" value="1"/>
</dbReference>
<evidence type="ECO:0000313" key="10">
    <source>
        <dbReference type="EMBL" id="KOF88871.1"/>
    </source>
</evidence>
<dbReference type="PRINTS" id="PR00463">
    <property type="entry name" value="EP450I"/>
</dbReference>
<dbReference type="STRING" id="37653.A0A0L8HI14"/>
<dbReference type="GO" id="GO:0020037">
    <property type="term" value="F:heme binding"/>
    <property type="evidence" value="ECO:0007669"/>
    <property type="project" value="InterPro"/>
</dbReference>
<accession>A0A0L8HI14</accession>
<feature type="transmembrane region" description="Helical" evidence="9">
    <location>
        <begin position="12"/>
        <end position="31"/>
    </location>
</feature>
<organism evidence="10">
    <name type="scientific">Octopus bimaculoides</name>
    <name type="common">California two-spotted octopus</name>
    <dbReference type="NCBI Taxonomy" id="37653"/>
    <lineage>
        <taxon>Eukaryota</taxon>
        <taxon>Metazoa</taxon>
        <taxon>Spiralia</taxon>
        <taxon>Lophotrochozoa</taxon>
        <taxon>Mollusca</taxon>
        <taxon>Cephalopoda</taxon>
        <taxon>Coleoidea</taxon>
        <taxon>Octopodiformes</taxon>
        <taxon>Octopoda</taxon>
        <taxon>Incirrata</taxon>
        <taxon>Octopodidae</taxon>
        <taxon>Octopus</taxon>
    </lineage>
</organism>
<keyword evidence="9" id="KW-0812">Transmembrane</keyword>
<keyword evidence="9" id="KW-1133">Transmembrane helix</keyword>
<dbReference type="GO" id="GO:0004497">
    <property type="term" value="F:monooxygenase activity"/>
    <property type="evidence" value="ECO:0007669"/>
    <property type="project" value="UniProtKB-KW"/>
</dbReference>
<proteinExistence type="inferred from homology"/>
<dbReference type="EMBL" id="KQ418092">
    <property type="protein sequence ID" value="KOF88871.1"/>
    <property type="molecule type" value="Genomic_DNA"/>
</dbReference>
<sequence length="499" mass="57571">MEISALYSTGNVNVQSLLFGLAIFLIIRWFMALPTYNYNLPPGPIAFPIIGNLPQMISGTDLYSKMKDLRKQYGDIFRLKVGSDTFVFVCKTELILEGLVKKGDQLKGRPHWVYIFDKVFQKEGITFNIGKKWKYMKKFSMSTLRDLGIGKRITEEKIHLETEKLGELFQSHNGKPFSLSKLMSYYSLGIIYNLMFGERIKFGEPEYEEIIEHFQLLFKHISIFAPENFFPLFRFFRWNSPVEKVIKKQAKIRSYIRKKIAEHKETFNPENIRDFIDFYLLSLEKEPNSETLTEASLFQTVVDIFLAGTDTTATHLTWAFLYMAKYTDIQEKCRKEILQITNQNRPVTMEDKPHMTYVAATLLEVHRIATIAALSAPHTAEVHTTLGGYDIPKDTLVAFLLMEAHSDPNYWDNPQQFRPERWIGENNELKKNEAFVPFGSGPRMCAGVSLANREAFLAFTNILQKFQLEKPDETPIILEGIMAGLNYAPMNTNIRAVPL</sequence>
<evidence type="ECO:0000256" key="1">
    <source>
        <dbReference type="ARBA" id="ARBA00001971"/>
    </source>
</evidence>
<gene>
    <name evidence="10" type="ORF">OCBIM_22014119mg</name>
</gene>
<evidence type="ECO:0000256" key="8">
    <source>
        <dbReference type="RuleBase" id="RU000461"/>
    </source>
</evidence>
<evidence type="ECO:0000256" key="3">
    <source>
        <dbReference type="ARBA" id="ARBA00022723"/>
    </source>
</evidence>
<keyword evidence="9" id="KW-0472">Membrane</keyword>
<dbReference type="OrthoDB" id="1055148at2759"/>
<dbReference type="PRINTS" id="PR00385">
    <property type="entry name" value="P450"/>
</dbReference>
<dbReference type="InterPro" id="IPR036396">
    <property type="entry name" value="Cyt_P450_sf"/>
</dbReference>
<feature type="binding site" description="axial binding residue" evidence="7">
    <location>
        <position position="445"/>
    </location>
    <ligand>
        <name>heme</name>
        <dbReference type="ChEBI" id="CHEBI:30413"/>
    </ligand>
    <ligandPart>
        <name>Fe</name>
        <dbReference type="ChEBI" id="CHEBI:18248"/>
    </ligandPart>
</feature>
<evidence type="ECO:0000256" key="5">
    <source>
        <dbReference type="ARBA" id="ARBA00023004"/>
    </source>
</evidence>
<dbReference type="InterPro" id="IPR050182">
    <property type="entry name" value="Cytochrome_P450_fam2"/>
</dbReference>
<dbReference type="GO" id="GO:0005506">
    <property type="term" value="F:iron ion binding"/>
    <property type="evidence" value="ECO:0007669"/>
    <property type="project" value="InterPro"/>
</dbReference>
<dbReference type="Gene3D" id="1.10.630.10">
    <property type="entry name" value="Cytochrome P450"/>
    <property type="match status" value="1"/>
</dbReference>
<dbReference type="Pfam" id="PF00067">
    <property type="entry name" value="p450"/>
    <property type="match status" value="1"/>
</dbReference>
<dbReference type="InterPro" id="IPR001128">
    <property type="entry name" value="Cyt_P450"/>
</dbReference>
<keyword evidence="6 8" id="KW-0503">Monooxygenase</keyword>
<evidence type="ECO:0000256" key="4">
    <source>
        <dbReference type="ARBA" id="ARBA00023002"/>
    </source>
</evidence>
<keyword evidence="5 7" id="KW-0408">Iron</keyword>
<dbReference type="SUPFAM" id="SSF48264">
    <property type="entry name" value="Cytochrome P450"/>
    <property type="match status" value="1"/>
</dbReference>
<evidence type="ECO:0000256" key="7">
    <source>
        <dbReference type="PIRSR" id="PIRSR602401-1"/>
    </source>
</evidence>
<evidence type="ECO:0008006" key="11">
    <source>
        <dbReference type="Google" id="ProtNLM"/>
    </source>
</evidence>
<dbReference type="InterPro" id="IPR002401">
    <property type="entry name" value="Cyt_P450_E_grp-I"/>
</dbReference>